<name>A0A6C0JEC0_9ZZZZ</name>
<proteinExistence type="predicted"/>
<protein>
    <submittedName>
        <fullName evidence="1">Uncharacterized protein</fullName>
    </submittedName>
</protein>
<sequence>MNTGIKHTVTGEIISVWDKLDPDDELSDIIAWDTKIPKYNNLTMIDLIKLDEWDYTEYFHNNDFGYSECCRVNSLGNNCGRTRGGFTFNIGFGDGSYPVYVRKNNDGEIMEIRIIFDE</sequence>
<dbReference type="AlphaFoldDB" id="A0A6C0JEC0"/>
<dbReference type="InterPro" id="IPR025335">
    <property type="entry name" value="DUF4241"/>
</dbReference>
<dbReference type="EMBL" id="MN740354">
    <property type="protein sequence ID" value="QHU02098.1"/>
    <property type="molecule type" value="Genomic_DNA"/>
</dbReference>
<dbReference type="Pfam" id="PF14025">
    <property type="entry name" value="DUF4241"/>
    <property type="match status" value="1"/>
</dbReference>
<organism evidence="1">
    <name type="scientific">viral metagenome</name>
    <dbReference type="NCBI Taxonomy" id="1070528"/>
    <lineage>
        <taxon>unclassified sequences</taxon>
        <taxon>metagenomes</taxon>
        <taxon>organismal metagenomes</taxon>
    </lineage>
</organism>
<evidence type="ECO:0000313" key="1">
    <source>
        <dbReference type="EMBL" id="QHU02098.1"/>
    </source>
</evidence>
<reference evidence="1" key="1">
    <citation type="journal article" date="2020" name="Nature">
        <title>Giant virus diversity and host interactions through global metagenomics.</title>
        <authorList>
            <person name="Schulz F."/>
            <person name="Roux S."/>
            <person name="Paez-Espino D."/>
            <person name="Jungbluth S."/>
            <person name="Walsh D.A."/>
            <person name="Denef V.J."/>
            <person name="McMahon K.D."/>
            <person name="Konstantinidis K.T."/>
            <person name="Eloe-Fadrosh E.A."/>
            <person name="Kyrpides N.C."/>
            <person name="Woyke T."/>
        </authorList>
    </citation>
    <scope>NUCLEOTIDE SEQUENCE</scope>
    <source>
        <strain evidence="1">GVMAG-M-3300025880-56</strain>
    </source>
</reference>
<accession>A0A6C0JEC0</accession>